<comment type="caution">
    <text evidence="1">The sequence shown here is derived from an EMBL/GenBank/DDBJ whole genome shotgun (WGS) entry which is preliminary data.</text>
</comment>
<sequence length="83" mass="9242">MSRSHLMPEQMSFRIKLAYQCETPIRSRTASLEGSQEPNDPITMASTNAVFPSLGDAQQSGGFCRFYAALQQQEIQTSLQTAR</sequence>
<evidence type="ECO:0000313" key="1">
    <source>
        <dbReference type="EMBL" id="GFU20608.1"/>
    </source>
</evidence>
<keyword evidence="2" id="KW-1185">Reference proteome</keyword>
<dbReference type="EMBL" id="BMAW01031315">
    <property type="protein sequence ID" value="GFU20608.1"/>
    <property type="molecule type" value="Genomic_DNA"/>
</dbReference>
<dbReference type="Proteomes" id="UP000887013">
    <property type="component" value="Unassembled WGS sequence"/>
</dbReference>
<reference evidence="1" key="1">
    <citation type="submission" date="2020-08" db="EMBL/GenBank/DDBJ databases">
        <title>Multicomponent nature underlies the extraordinary mechanical properties of spider dragline silk.</title>
        <authorList>
            <person name="Kono N."/>
            <person name="Nakamura H."/>
            <person name="Mori M."/>
            <person name="Yoshida Y."/>
            <person name="Ohtoshi R."/>
            <person name="Malay A.D."/>
            <person name="Moran D.A.P."/>
            <person name="Tomita M."/>
            <person name="Numata K."/>
            <person name="Arakawa K."/>
        </authorList>
    </citation>
    <scope>NUCLEOTIDE SEQUENCE</scope>
</reference>
<evidence type="ECO:0000313" key="2">
    <source>
        <dbReference type="Proteomes" id="UP000887013"/>
    </source>
</evidence>
<name>A0A8X6QIB7_NEPPI</name>
<organism evidence="1 2">
    <name type="scientific">Nephila pilipes</name>
    <name type="common">Giant wood spider</name>
    <name type="synonym">Nephila maculata</name>
    <dbReference type="NCBI Taxonomy" id="299642"/>
    <lineage>
        <taxon>Eukaryota</taxon>
        <taxon>Metazoa</taxon>
        <taxon>Ecdysozoa</taxon>
        <taxon>Arthropoda</taxon>
        <taxon>Chelicerata</taxon>
        <taxon>Arachnida</taxon>
        <taxon>Araneae</taxon>
        <taxon>Araneomorphae</taxon>
        <taxon>Entelegynae</taxon>
        <taxon>Araneoidea</taxon>
        <taxon>Nephilidae</taxon>
        <taxon>Nephila</taxon>
    </lineage>
</organism>
<proteinExistence type="predicted"/>
<gene>
    <name evidence="1" type="ORF">NPIL_435871</name>
</gene>
<accession>A0A8X6QIB7</accession>
<dbReference type="AlphaFoldDB" id="A0A8X6QIB7"/>
<protein>
    <submittedName>
        <fullName evidence="1">Uncharacterized protein</fullName>
    </submittedName>
</protein>